<dbReference type="GO" id="GO:0016020">
    <property type="term" value="C:membrane"/>
    <property type="evidence" value="ECO:0007669"/>
    <property type="project" value="UniProtKB-SubCell"/>
</dbReference>
<evidence type="ECO:0000256" key="2">
    <source>
        <dbReference type="ARBA" id="ARBA00022448"/>
    </source>
</evidence>
<feature type="transmembrane region" description="Helical" evidence="6">
    <location>
        <begin position="280"/>
        <end position="300"/>
    </location>
</feature>
<feature type="transmembrane region" description="Helical" evidence="6">
    <location>
        <begin position="177"/>
        <end position="197"/>
    </location>
</feature>
<reference evidence="8" key="1">
    <citation type="submission" date="2020-04" db="EMBL/GenBank/DDBJ databases">
        <title>Analysis of mating type loci in Filobasidium floriforme.</title>
        <authorList>
            <person name="Nowrousian M."/>
        </authorList>
    </citation>
    <scope>NUCLEOTIDE SEQUENCE</scope>
    <source>
        <strain evidence="8">CBS 6242</strain>
    </source>
</reference>
<dbReference type="FunFam" id="1.20.1250.20:FF:000057">
    <property type="entry name" value="MFS general substrate transporter"/>
    <property type="match status" value="1"/>
</dbReference>
<evidence type="ECO:0000313" key="9">
    <source>
        <dbReference type="Proteomes" id="UP000812966"/>
    </source>
</evidence>
<dbReference type="OrthoDB" id="3639251at2759"/>
<dbReference type="GO" id="GO:0022857">
    <property type="term" value="F:transmembrane transporter activity"/>
    <property type="evidence" value="ECO:0007669"/>
    <property type="project" value="InterPro"/>
</dbReference>
<dbReference type="FunFam" id="1.20.1250.20:FF:000394">
    <property type="entry name" value="MFS general substrate transporter"/>
    <property type="match status" value="1"/>
</dbReference>
<keyword evidence="4 6" id="KW-1133">Transmembrane helix</keyword>
<feature type="transmembrane region" description="Helical" evidence="6">
    <location>
        <begin position="116"/>
        <end position="136"/>
    </location>
</feature>
<evidence type="ECO:0000256" key="4">
    <source>
        <dbReference type="ARBA" id="ARBA00022989"/>
    </source>
</evidence>
<dbReference type="InterPro" id="IPR011701">
    <property type="entry name" value="MFS"/>
</dbReference>
<dbReference type="PANTHER" id="PTHR43791:SF38">
    <property type="entry name" value="MAJOR FACILITATOR SUPERFAMILY (MFS) PROFILE DOMAIN-CONTAINING PROTEIN"/>
    <property type="match status" value="1"/>
</dbReference>
<feature type="transmembrane region" description="Helical" evidence="6">
    <location>
        <begin position="434"/>
        <end position="451"/>
    </location>
</feature>
<dbReference type="EMBL" id="JABELV010000028">
    <property type="protein sequence ID" value="KAG7562634.1"/>
    <property type="molecule type" value="Genomic_DNA"/>
</dbReference>
<evidence type="ECO:0000256" key="5">
    <source>
        <dbReference type="ARBA" id="ARBA00023136"/>
    </source>
</evidence>
<evidence type="ECO:0000256" key="1">
    <source>
        <dbReference type="ARBA" id="ARBA00004141"/>
    </source>
</evidence>
<protein>
    <recommendedName>
        <fullName evidence="7">Major facilitator superfamily (MFS) profile domain-containing protein</fullName>
    </recommendedName>
</protein>
<keyword evidence="2" id="KW-0813">Transport</keyword>
<sequence>MSNIQYPDADVEKKLPIDHIEADDDVEPGIDYVEGTDEEKALVRKMDTRLFPILWFMYIFNYLDRTNIGNARIGGMERDLKLSSSDYSLALSIFFVGYLLAEVPSNMLLVRSRPSLFLPALMFIWGAMSVGAKGMTNLAGLVAFRFFLGIVEAGFFPGVILLLSCWYKPDELSKRLAIFYSAALMAGAFGGLLAGVITEYMDGLGSTPGWQWLFIIEGLGTVVIAVVAVFVLPDYPTTTRWLNDREKKLAVARLVSRQEEGELLGHKRAFMASVKDWKTWGFMLVYVLLNGAGTISYFFPTLMTSLGYRGRNAQFMTVPIYVVALVVSLGMGWNADRTKQKPWHIIAATVLSTVSFILTVAIGNPDVKFAFICFGGAGIWTAVPLFLSWMVGNFEGKEKRAISIAMINGFGNLASVYGSFIWPRSDGPRYVPGFSTTTALVACAGAVVFGLKWKIARDVSRAASRPDM</sequence>
<feature type="transmembrane region" description="Helical" evidence="6">
    <location>
        <begin position="50"/>
        <end position="68"/>
    </location>
</feature>
<feature type="transmembrane region" description="Helical" evidence="6">
    <location>
        <begin position="401"/>
        <end position="422"/>
    </location>
</feature>
<dbReference type="PANTHER" id="PTHR43791">
    <property type="entry name" value="PERMEASE-RELATED"/>
    <property type="match status" value="1"/>
</dbReference>
<feature type="transmembrane region" description="Helical" evidence="6">
    <location>
        <begin position="88"/>
        <end position="109"/>
    </location>
</feature>
<feature type="transmembrane region" description="Helical" evidence="6">
    <location>
        <begin position="369"/>
        <end position="389"/>
    </location>
</feature>
<dbReference type="AlphaFoldDB" id="A0A8K0JNL4"/>
<name>A0A8K0JNL4_9TREE</name>
<feature type="transmembrane region" description="Helical" evidence="6">
    <location>
        <begin position="142"/>
        <end position="165"/>
    </location>
</feature>
<dbReference type="Pfam" id="PF07690">
    <property type="entry name" value="MFS_1"/>
    <property type="match status" value="1"/>
</dbReference>
<dbReference type="PROSITE" id="PS50850">
    <property type="entry name" value="MFS"/>
    <property type="match status" value="1"/>
</dbReference>
<feature type="transmembrane region" description="Helical" evidence="6">
    <location>
        <begin position="209"/>
        <end position="232"/>
    </location>
</feature>
<evidence type="ECO:0000259" key="7">
    <source>
        <dbReference type="PROSITE" id="PS50850"/>
    </source>
</evidence>
<dbReference type="InterPro" id="IPR036259">
    <property type="entry name" value="MFS_trans_sf"/>
</dbReference>
<organism evidence="8 9">
    <name type="scientific">Filobasidium floriforme</name>
    <dbReference type="NCBI Taxonomy" id="5210"/>
    <lineage>
        <taxon>Eukaryota</taxon>
        <taxon>Fungi</taxon>
        <taxon>Dikarya</taxon>
        <taxon>Basidiomycota</taxon>
        <taxon>Agaricomycotina</taxon>
        <taxon>Tremellomycetes</taxon>
        <taxon>Filobasidiales</taxon>
        <taxon>Filobasidiaceae</taxon>
        <taxon>Filobasidium</taxon>
    </lineage>
</organism>
<keyword evidence="5 6" id="KW-0472">Membrane</keyword>
<keyword evidence="3 6" id="KW-0812">Transmembrane</keyword>
<comment type="caution">
    <text evidence="8">The sequence shown here is derived from an EMBL/GenBank/DDBJ whole genome shotgun (WGS) entry which is preliminary data.</text>
</comment>
<keyword evidence="9" id="KW-1185">Reference proteome</keyword>
<dbReference type="SUPFAM" id="SSF103473">
    <property type="entry name" value="MFS general substrate transporter"/>
    <property type="match status" value="1"/>
</dbReference>
<comment type="subcellular location">
    <subcellularLocation>
        <location evidence="1">Membrane</location>
        <topology evidence="1">Multi-pass membrane protein</topology>
    </subcellularLocation>
</comment>
<accession>A0A8K0JNL4</accession>
<proteinExistence type="predicted"/>
<dbReference type="Gene3D" id="1.20.1250.20">
    <property type="entry name" value="MFS general substrate transporter like domains"/>
    <property type="match status" value="2"/>
</dbReference>
<gene>
    <name evidence="8" type="ORF">FFLO_01901</name>
</gene>
<evidence type="ECO:0000256" key="3">
    <source>
        <dbReference type="ARBA" id="ARBA00022692"/>
    </source>
</evidence>
<feature type="domain" description="Major facilitator superfamily (MFS) profile" evidence="7">
    <location>
        <begin position="50"/>
        <end position="460"/>
    </location>
</feature>
<feature type="transmembrane region" description="Helical" evidence="6">
    <location>
        <begin position="312"/>
        <end position="333"/>
    </location>
</feature>
<evidence type="ECO:0000256" key="6">
    <source>
        <dbReference type="SAM" id="Phobius"/>
    </source>
</evidence>
<feature type="transmembrane region" description="Helical" evidence="6">
    <location>
        <begin position="345"/>
        <end position="363"/>
    </location>
</feature>
<dbReference type="Proteomes" id="UP000812966">
    <property type="component" value="Unassembled WGS sequence"/>
</dbReference>
<dbReference type="InterPro" id="IPR020846">
    <property type="entry name" value="MFS_dom"/>
</dbReference>
<evidence type="ECO:0000313" key="8">
    <source>
        <dbReference type="EMBL" id="KAG7562634.1"/>
    </source>
</evidence>